<evidence type="ECO:0000256" key="11">
    <source>
        <dbReference type="RuleBase" id="RU362031"/>
    </source>
</evidence>
<dbReference type="CDD" id="cd06163">
    <property type="entry name" value="S2P-M50_PDZ_RseP-like"/>
    <property type="match status" value="1"/>
</dbReference>
<dbReference type="Proteomes" id="UP000189739">
    <property type="component" value="Unassembled WGS sequence"/>
</dbReference>
<dbReference type="EMBL" id="MBTF01000036">
    <property type="protein sequence ID" value="OOQ57345.1"/>
    <property type="molecule type" value="Genomic_DNA"/>
</dbReference>
<comment type="cofactor">
    <cofactor evidence="1 11">
        <name>Zn(2+)</name>
        <dbReference type="ChEBI" id="CHEBI:29105"/>
    </cofactor>
</comment>
<keyword evidence="14" id="KW-1185">Reference proteome</keyword>
<feature type="transmembrane region" description="Helical" evidence="11">
    <location>
        <begin position="411"/>
        <end position="432"/>
    </location>
</feature>
<feature type="transmembrane region" description="Helical" evidence="11">
    <location>
        <begin position="101"/>
        <end position="126"/>
    </location>
</feature>
<evidence type="ECO:0000256" key="4">
    <source>
        <dbReference type="ARBA" id="ARBA00022670"/>
    </source>
</evidence>
<dbReference type="NCBIfam" id="TIGR00054">
    <property type="entry name" value="RIP metalloprotease RseP"/>
    <property type="match status" value="1"/>
</dbReference>
<dbReference type="GO" id="GO:0016020">
    <property type="term" value="C:membrane"/>
    <property type="evidence" value="ECO:0007669"/>
    <property type="project" value="UniProtKB-SubCell"/>
</dbReference>
<keyword evidence="7 11" id="KW-0862">Zinc</keyword>
<evidence type="ECO:0000313" key="14">
    <source>
        <dbReference type="Proteomes" id="UP000189739"/>
    </source>
</evidence>
<accession>A0A1S9P8S2</accession>
<keyword evidence="8 11" id="KW-1133">Transmembrane helix</keyword>
<dbReference type="STRING" id="1792845.BC343_14665"/>
<feature type="domain" description="Peptidase M50" evidence="12">
    <location>
        <begin position="10"/>
        <end position="425"/>
    </location>
</feature>
<evidence type="ECO:0000256" key="6">
    <source>
        <dbReference type="ARBA" id="ARBA00022801"/>
    </source>
</evidence>
<reference evidence="13 14" key="1">
    <citation type="submission" date="2016-07" db="EMBL/GenBank/DDBJ databases">
        <title>Genomic analysis of zinc-resistant bacterium Mucilaginibacter pedocola TBZ30.</title>
        <authorList>
            <person name="Huang J."/>
            <person name="Tang J."/>
        </authorList>
    </citation>
    <scope>NUCLEOTIDE SEQUENCE [LARGE SCALE GENOMIC DNA]</scope>
    <source>
        <strain evidence="13 14">TBZ30</strain>
    </source>
</reference>
<dbReference type="OrthoDB" id="9782003at2"/>
<comment type="subcellular location">
    <subcellularLocation>
        <location evidence="2">Membrane</location>
        <topology evidence="2">Multi-pass membrane protein</topology>
    </subcellularLocation>
</comment>
<feature type="transmembrane region" description="Helical" evidence="11">
    <location>
        <begin position="367"/>
        <end position="399"/>
    </location>
</feature>
<keyword evidence="11" id="KW-0479">Metal-binding</keyword>
<evidence type="ECO:0000256" key="9">
    <source>
        <dbReference type="ARBA" id="ARBA00023049"/>
    </source>
</evidence>
<gene>
    <name evidence="13" type="ORF">BC343_14665</name>
</gene>
<dbReference type="GO" id="GO:0046872">
    <property type="term" value="F:metal ion binding"/>
    <property type="evidence" value="ECO:0007669"/>
    <property type="project" value="UniProtKB-KW"/>
</dbReference>
<keyword evidence="9 11" id="KW-0482">Metalloprotease</keyword>
<evidence type="ECO:0000256" key="3">
    <source>
        <dbReference type="ARBA" id="ARBA00007931"/>
    </source>
</evidence>
<evidence type="ECO:0000313" key="13">
    <source>
        <dbReference type="EMBL" id="OOQ57345.1"/>
    </source>
</evidence>
<dbReference type="PANTHER" id="PTHR42837:SF2">
    <property type="entry name" value="MEMBRANE METALLOPROTEASE ARASP2, CHLOROPLASTIC-RELATED"/>
    <property type="match status" value="1"/>
</dbReference>
<evidence type="ECO:0000256" key="7">
    <source>
        <dbReference type="ARBA" id="ARBA00022833"/>
    </source>
</evidence>
<organism evidence="13 14">
    <name type="scientific">Mucilaginibacter pedocola</name>
    <dbReference type="NCBI Taxonomy" id="1792845"/>
    <lineage>
        <taxon>Bacteria</taxon>
        <taxon>Pseudomonadati</taxon>
        <taxon>Bacteroidota</taxon>
        <taxon>Sphingobacteriia</taxon>
        <taxon>Sphingobacteriales</taxon>
        <taxon>Sphingobacteriaceae</taxon>
        <taxon>Mucilaginibacter</taxon>
    </lineage>
</organism>
<keyword evidence="10 11" id="KW-0472">Membrane</keyword>
<comment type="similarity">
    <text evidence="3 11">Belongs to the peptidase M50B family.</text>
</comment>
<protein>
    <recommendedName>
        <fullName evidence="11">Zinc metalloprotease</fullName>
        <ecNumber evidence="11">3.4.24.-</ecNumber>
    </recommendedName>
</protein>
<keyword evidence="5 11" id="KW-0812">Transmembrane</keyword>
<sequence length="440" mass="48710">MATLVMTLQFLAGLCLIVAIHEFGHLIAARIFGIKVKKFYLFFDAFGFAIYRKTIRGTEYGIGWLPLGGYIRMSGIFSETDDDDTSPSGKRFDKKPAWQRIIVMLSGIIMNTLFAIVVFTALFFYYGRNQLVGLNGPLKIVPGVLGKQVGLRPGDEVAAMNADSVFYEDEMLSTHLMHGHTILSVVRKQGKERVHMHIAVSPKLMQLVANRGLTQFFSIQAGFKIDSVYTNIDPRNDKDFSKANIVALNGDSIRSYNEFVIKLKENKKRQLYLTVIHEGKTSTMLAHTDKDGHIGFSLDSKIPPAQPVRMSLGGSVASGAVRVVNAVSENGKGLSEIVTGQVKATESLAGPIRFATFFGEHFDSRRFWNLLAILSVGVAFFNLLPIPLLDGGTVLLLAVEAIRGKPVKQNHIEVFQASGFVFMIIVAAFVFYNDIQYLTQ</sequence>
<dbReference type="InterPro" id="IPR008915">
    <property type="entry name" value="Peptidase_M50"/>
</dbReference>
<dbReference type="AlphaFoldDB" id="A0A1S9P8S2"/>
<comment type="caution">
    <text evidence="13">The sequence shown here is derived from an EMBL/GenBank/DDBJ whole genome shotgun (WGS) entry which is preliminary data.</text>
</comment>
<dbReference type="Pfam" id="PF02163">
    <property type="entry name" value="Peptidase_M50"/>
    <property type="match status" value="1"/>
</dbReference>
<dbReference type="EC" id="3.4.24.-" evidence="11"/>
<keyword evidence="6 11" id="KW-0378">Hydrolase</keyword>
<name>A0A1S9P8S2_9SPHI</name>
<feature type="transmembrane region" description="Helical" evidence="11">
    <location>
        <begin position="6"/>
        <end position="28"/>
    </location>
</feature>
<evidence type="ECO:0000256" key="8">
    <source>
        <dbReference type="ARBA" id="ARBA00022989"/>
    </source>
</evidence>
<keyword evidence="4 13" id="KW-0645">Protease</keyword>
<evidence type="ECO:0000256" key="1">
    <source>
        <dbReference type="ARBA" id="ARBA00001947"/>
    </source>
</evidence>
<evidence type="ECO:0000256" key="5">
    <source>
        <dbReference type="ARBA" id="ARBA00022692"/>
    </source>
</evidence>
<dbReference type="PANTHER" id="PTHR42837">
    <property type="entry name" value="REGULATOR OF SIGMA-E PROTEASE RSEP"/>
    <property type="match status" value="1"/>
</dbReference>
<proteinExistence type="inferred from homology"/>
<evidence type="ECO:0000256" key="2">
    <source>
        <dbReference type="ARBA" id="ARBA00004141"/>
    </source>
</evidence>
<evidence type="ECO:0000256" key="10">
    <source>
        <dbReference type="ARBA" id="ARBA00023136"/>
    </source>
</evidence>
<evidence type="ECO:0000259" key="12">
    <source>
        <dbReference type="Pfam" id="PF02163"/>
    </source>
</evidence>
<dbReference type="GO" id="GO:0004222">
    <property type="term" value="F:metalloendopeptidase activity"/>
    <property type="evidence" value="ECO:0007669"/>
    <property type="project" value="InterPro"/>
</dbReference>
<dbReference type="GO" id="GO:0006508">
    <property type="term" value="P:proteolysis"/>
    <property type="evidence" value="ECO:0007669"/>
    <property type="project" value="UniProtKB-KW"/>
</dbReference>
<dbReference type="InterPro" id="IPR004387">
    <property type="entry name" value="Pept_M50_Zn"/>
</dbReference>
<dbReference type="RefSeq" id="WP_078350639.1">
    <property type="nucleotide sequence ID" value="NZ_MBTF01000036.1"/>
</dbReference>